<dbReference type="PANTHER" id="PTHR20855:SF3">
    <property type="entry name" value="LD03007P"/>
    <property type="match status" value="1"/>
</dbReference>
<dbReference type="InterPro" id="IPR004254">
    <property type="entry name" value="AdipoR/HlyIII-related"/>
</dbReference>
<feature type="transmembrane region" description="Helical" evidence="7">
    <location>
        <begin position="47"/>
        <end position="68"/>
    </location>
</feature>
<evidence type="ECO:0000256" key="6">
    <source>
        <dbReference type="ARBA" id="ARBA00023136"/>
    </source>
</evidence>
<feature type="transmembrane region" description="Helical" evidence="7">
    <location>
        <begin position="138"/>
        <end position="154"/>
    </location>
</feature>
<comment type="similarity">
    <text evidence="2">Belongs to the UPF0073 (Hly-III) family.</text>
</comment>
<evidence type="ECO:0000256" key="3">
    <source>
        <dbReference type="ARBA" id="ARBA00022475"/>
    </source>
</evidence>
<evidence type="ECO:0000313" key="8">
    <source>
        <dbReference type="EMBL" id="GHE54619.1"/>
    </source>
</evidence>
<dbReference type="Pfam" id="PF03006">
    <property type="entry name" value="HlyIII"/>
    <property type="match status" value="1"/>
</dbReference>
<feature type="transmembrane region" description="Helical" evidence="7">
    <location>
        <begin position="166"/>
        <end position="185"/>
    </location>
</feature>
<dbReference type="EMBL" id="BNAG01000001">
    <property type="protein sequence ID" value="GHE54619.1"/>
    <property type="molecule type" value="Genomic_DNA"/>
</dbReference>
<proteinExistence type="inferred from homology"/>
<sequence>MKKPATTEAYSPKEELANALSHGLGILAGIGGMIYLFTKHQEIDSSVFWSCLVFLLSVVTLYLASTLYHSVKSKKQKLLFKKLDHISIYLLIAGTFTPFCWGVLGHTALGKNLLWAIWLIALAGIVFKVFYTGKLEKLSLASYLGMGWLGFVMFDELATVLNAQVVNLMLCGGLSYTTGVIFYVMKKLPFHHAIWHLFVLGGTGFHLYAILTYVVG</sequence>
<dbReference type="Proteomes" id="UP000658258">
    <property type="component" value="Unassembled WGS sequence"/>
</dbReference>
<dbReference type="NCBIfam" id="TIGR01065">
    <property type="entry name" value="hlyIII"/>
    <property type="match status" value="1"/>
</dbReference>
<keyword evidence="9" id="KW-1185">Reference proteome</keyword>
<reference evidence="9" key="1">
    <citation type="journal article" date="2019" name="Int. J. Syst. Evol. Microbiol.">
        <title>The Global Catalogue of Microorganisms (GCM) 10K type strain sequencing project: providing services to taxonomists for standard genome sequencing and annotation.</title>
        <authorList>
            <consortium name="The Broad Institute Genomics Platform"/>
            <consortium name="The Broad Institute Genome Sequencing Center for Infectious Disease"/>
            <person name="Wu L."/>
            <person name="Ma J."/>
        </authorList>
    </citation>
    <scope>NUCLEOTIDE SEQUENCE [LARGE SCALE GENOMIC DNA]</scope>
    <source>
        <strain evidence="9">CGMCC 1.15111</strain>
    </source>
</reference>
<keyword evidence="3" id="KW-1003">Cell membrane</keyword>
<dbReference type="InterPro" id="IPR005744">
    <property type="entry name" value="Hy-lIII"/>
</dbReference>
<keyword evidence="5 7" id="KW-1133">Transmembrane helix</keyword>
<protein>
    <submittedName>
        <fullName evidence="8">Hemolysin III family protein</fullName>
    </submittedName>
</protein>
<organism evidence="8 9">
    <name type="scientific">Roseivirga thermotolerans</name>
    <dbReference type="NCBI Taxonomy" id="1758176"/>
    <lineage>
        <taxon>Bacteria</taxon>
        <taxon>Pseudomonadati</taxon>
        <taxon>Bacteroidota</taxon>
        <taxon>Cytophagia</taxon>
        <taxon>Cytophagales</taxon>
        <taxon>Roseivirgaceae</taxon>
        <taxon>Roseivirga</taxon>
    </lineage>
</organism>
<evidence type="ECO:0000256" key="7">
    <source>
        <dbReference type="SAM" id="Phobius"/>
    </source>
</evidence>
<feature type="transmembrane region" description="Helical" evidence="7">
    <location>
        <begin position="88"/>
        <end position="107"/>
    </location>
</feature>
<keyword evidence="4 7" id="KW-0812">Transmembrane</keyword>
<evidence type="ECO:0000313" key="9">
    <source>
        <dbReference type="Proteomes" id="UP000658258"/>
    </source>
</evidence>
<evidence type="ECO:0000256" key="1">
    <source>
        <dbReference type="ARBA" id="ARBA00004651"/>
    </source>
</evidence>
<feature type="transmembrane region" description="Helical" evidence="7">
    <location>
        <begin position="197"/>
        <end position="215"/>
    </location>
</feature>
<dbReference type="PANTHER" id="PTHR20855">
    <property type="entry name" value="ADIPOR/PROGESTIN RECEPTOR-RELATED"/>
    <property type="match status" value="1"/>
</dbReference>
<comment type="caution">
    <text evidence="8">The sequence shown here is derived from an EMBL/GenBank/DDBJ whole genome shotgun (WGS) entry which is preliminary data.</text>
</comment>
<keyword evidence="6 7" id="KW-0472">Membrane</keyword>
<evidence type="ECO:0000256" key="5">
    <source>
        <dbReference type="ARBA" id="ARBA00022989"/>
    </source>
</evidence>
<dbReference type="RefSeq" id="WP_189628759.1">
    <property type="nucleotide sequence ID" value="NZ_BNAG01000001.1"/>
</dbReference>
<name>A0ABQ3I4X0_9BACT</name>
<feature type="transmembrane region" description="Helical" evidence="7">
    <location>
        <begin position="113"/>
        <end position="131"/>
    </location>
</feature>
<gene>
    <name evidence="8" type="ORF">GCM10011340_06590</name>
</gene>
<accession>A0ABQ3I4X0</accession>
<comment type="subcellular location">
    <subcellularLocation>
        <location evidence="1">Cell membrane</location>
        <topology evidence="1">Multi-pass membrane protein</topology>
    </subcellularLocation>
</comment>
<feature type="transmembrane region" description="Helical" evidence="7">
    <location>
        <begin position="16"/>
        <end position="35"/>
    </location>
</feature>
<evidence type="ECO:0000256" key="4">
    <source>
        <dbReference type="ARBA" id="ARBA00022692"/>
    </source>
</evidence>
<evidence type="ECO:0000256" key="2">
    <source>
        <dbReference type="ARBA" id="ARBA00008488"/>
    </source>
</evidence>